<evidence type="ECO:0000313" key="13">
    <source>
        <dbReference type="Proteomes" id="UP001177003"/>
    </source>
</evidence>
<feature type="domain" description="Phosphomannose isomerase type I catalytic" evidence="10">
    <location>
        <begin position="49"/>
        <end position="139"/>
    </location>
</feature>
<dbReference type="InterPro" id="IPR046457">
    <property type="entry name" value="PMI_typeI_cat"/>
</dbReference>
<gene>
    <name evidence="12" type="ORF">LSALG_LOCUS28357</name>
</gene>
<dbReference type="EMBL" id="OX465082">
    <property type="protein sequence ID" value="CAI9289099.1"/>
    <property type="molecule type" value="Genomic_DNA"/>
</dbReference>
<dbReference type="PRINTS" id="PR00714">
    <property type="entry name" value="MAN6PISMRASE"/>
</dbReference>
<evidence type="ECO:0000256" key="4">
    <source>
        <dbReference type="ARBA" id="ARBA00011956"/>
    </source>
</evidence>
<dbReference type="Proteomes" id="UP001177003">
    <property type="component" value="Chromosome 6"/>
</dbReference>
<evidence type="ECO:0000313" key="12">
    <source>
        <dbReference type="EMBL" id="CAI9289099.1"/>
    </source>
</evidence>
<dbReference type="PIRSF" id="PIRSF001480">
    <property type="entry name" value="Mannose-6-phosphate_isomerase"/>
    <property type="match status" value="1"/>
</dbReference>
<dbReference type="NCBIfam" id="TIGR00218">
    <property type="entry name" value="manA"/>
    <property type="match status" value="1"/>
</dbReference>
<dbReference type="FunFam" id="2.60.120.10:FF:000044">
    <property type="entry name" value="Mannose-6-phosphate isomerase"/>
    <property type="match status" value="1"/>
</dbReference>
<dbReference type="GO" id="GO:0008270">
    <property type="term" value="F:zinc ion binding"/>
    <property type="evidence" value="ECO:0007669"/>
    <property type="project" value="InterPro"/>
</dbReference>
<dbReference type="InterPro" id="IPR001250">
    <property type="entry name" value="Man6P_Isoase-1"/>
</dbReference>
<dbReference type="InterPro" id="IPR014710">
    <property type="entry name" value="RmlC-like_jellyroll"/>
</dbReference>
<dbReference type="InterPro" id="IPR011051">
    <property type="entry name" value="RmlC_Cupin_sf"/>
</dbReference>
<keyword evidence="7" id="KW-0413">Isomerase</keyword>
<evidence type="ECO:0000259" key="10">
    <source>
        <dbReference type="Pfam" id="PF20511"/>
    </source>
</evidence>
<dbReference type="AlphaFoldDB" id="A0AA35ZBC7"/>
<evidence type="ECO:0000256" key="3">
    <source>
        <dbReference type="ARBA" id="ARBA00010772"/>
    </source>
</evidence>
<evidence type="ECO:0000256" key="9">
    <source>
        <dbReference type="PIRSR" id="PIRSR001480-2"/>
    </source>
</evidence>
<dbReference type="EC" id="5.3.1.8" evidence="4"/>
<keyword evidence="6 9" id="KW-0862">Zinc</keyword>
<reference evidence="12" key="1">
    <citation type="submission" date="2023-04" db="EMBL/GenBank/DDBJ databases">
        <authorList>
            <person name="Vijverberg K."/>
            <person name="Xiong W."/>
            <person name="Schranz E."/>
        </authorList>
    </citation>
    <scope>NUCLEOTIDE SEQUENCE</scope>
</reference>
<keyword evidence="5 9" id="KW-0479">Metal-binding</keyword>
<organism evidence="12 13">
    <name type="scientific">Lactuca saligna</name>
    <name type="common">Willowleaf lettuce</name>
    <dbReference type="NCBI Taxonomy" id="75948"/>
    <lineage>
        <taxon>Eukaryota</taxon>
        <taxon>Viridiplantae</taxon>
        <taxon>Streptophyta</taxon>
        <taxon>Embryophyta</taxon>
        <taxon>Tracheophyta</taxon>
        <taxon>Spermatophyta</taxon>
        <taxon>Magnoliopsida</taxon>
        <taxon>eudicotyledons</taxon>
        <taxon>Gunneridae</taxon>
        <taxon>Pentapetalae</taxon>
        <taxon>asterids</taxon>
        <taxon>campanulids</taxon>
        <taxon>Asterales</taxon>
        <taxon>Asteraceae</taxon>
        <taxon>Cichorioideae</taxon>
        <taxon>Cichorieae</taxon>
        <taxon>Lactucinae</taxon>
        <taxon>Lactuca</taxon>
    </lineage>
</organism>
<feature type="active site" evidence="8">
    <location>
        <position position="272"/>
    </location>
</feature>
<evidence type="ECO:0000256" key="7">
    <source>
        <dbReference type="ARBA" id="ARBA00023235"/>
    </source>
</evidence>
<dbReference type="Pfam" id="PF20512">
    <property type="entry name" value="PMI_typeI_hel"/>
    <property type="match status" value="1"/>
</dbReference>
<dbReference type="Pfam" id="PF20511">
    <property type="entry name" value="PMI_typeI_cat"/>
    <property type="match status" value="1"/>
</dbReference>
<dbReference type="Gene3D" id="2.60.120.10">
    <property type="entry name" value="Jelly Rolls"/>
    <property type="match status" value="2"/>
</dbReference>
<dbReference type="SUPFAM" id="SSF51182">
    <property type="entry name" value="RmlC-like cupins"/>
    <property type="match status" value="1"/>
</dbReference>
<evidence type="ECO:0000256" key="6">
    <source>
        <dbReference type="ARBA" id="ARBA00022833"/>
    </source>
</evidence>
<sequence>MSSGVSMAIRCNFTPISYRSLMLPVTRVARWCYMVREQSRLFERNCGGQSQIEENKHYAEFWIGTHVSGPSFLETDHNVSLKSWILQNPKKLLGDVVVDKWGPDLPFLLKVLSVGRSLSIQAHPDKELAGLLHKLQPNELDVVLESVPEINELVGINEIENGEVKVKEDRVLCRSIFTKLMSVDRDAISTSLSRLISRLNREKETRELSSKEELVLKLEKQYPNDVGVLAALLLHHLILNPGEALYVGANEPHAYLTGECVECMAASDNVVRASLTPKYMDVKVLSSMLTYTQGLPEILKGVPLNPYTRRYTPPFEEFEIDRCVLTGGSSVVFPAVVGPAVFVVVSGEGSMLTSSSEERVWEGSALFAPAGTEVCVTTETELELYRSGVNNKFLMNPNTQHG</sequence>
<keyword evidence="13" id="KW-1185">Reference proteome</keyword>
<comment type="similarity">
    <text evidence="3">Belongs to the mannose-6-phosphate isomerase type 1 family.</text>
</comment>
<comment type="pathway">
    <text evidence="2">Nucleotide-sugar biosynthesis; GDP-alpha-D-mannose biosynthesis; alpha-D-mannose 1-phosphate from D-fructose 6-phosphate: step 1/2.</text>
</comment>
<name>A0AA35ZBC7_LACSI</name>
<feature type="binding site" evidence="9">
    <location>
        <position position="253"/>
    </location>
    <ligand>
        <name>Zn(2+)</name>
        <dbReference type="ChEBI" id="CHEBI:29105"/>
    </ligand>
</feature>
<evidence type="ECO:0000256" key="2">
    <source>
        <dbReference type="ARBA" id="ARBA00004666"/>
    </source>
</evidence>
<dbReference type="GO" id="GO:0005975">
    <property type="term" value="P:carbohydrate metabolic process"/>
    <property type="evidence" value="ECO:0007669"/>
    <property type="project" value="InterPro"/>
</dbReference>
<comment type="cofactor">
    <cofactor evidence="9">
        <name>Zn(2+)</name>
        <dbReference type="ChEBI" id="CHEBI:29105"/>
    </cofactor>
    <text evidence="9">Binds 1 zinc ion per subunit.</text>
</comment>
<evidence type="ECO:0000256" key="1">
    <source>
        <dbReference type="ARBA" id="ARBA00000757"/>
    </source>
</evidence>
<evidence type="ECO:0000256" key="5">
    <source>
        <dbReference type="ARBA" id="ARBA00022723"/>
    </source>
</evidence>
<proteinExistence type="inferred from homology"/>
<dbReference type="InterPro" id="IPR016305">
    <property type="entry name" value="Mannose-6-P_Isomerase"/>
</dbReference>
<dbReference type="PANTHER" id="PTHR10309:SF11">
    <property type="entry name" value="MANNOSE-6-PHOSPHATE ISOMERASE"/>
    <property type="match status" value="1"/>
</dbReference>
<protein>
    <recommendedName>
        <fullName evidence="4">mannose-6-phosphate isomerase</fullName>
        <ecNumber evidence="4">5.3.1.8</ecNumber>
    </recommendedName>
</protein>
<dbReference type="InterPro" id="IPR046458">
    <property type="entry name" value="PMI_typeI_hel"/>
</dbReference>
<dbReference type="GO" id="GO:0005829">
    <property type="term" value="C:cytosol"/>
    <property type="evidence" value="ECO:0007669"/>
    <property type="project" value="TreeGrafter"/>
</dbReference>
<dbReference type="GO" id="GO:0009298">
    <property type="term" value="P:GDP-mannose biosynthetic process"/>
    <property type="evidence" value="ECO:0007669"/>
    <property type="project" value="InterPro"/>
</dbReference>
<evidence type="ECO:0000259" key="11">
    <source>
        <dbReference type="Pfam" id="PF20512"/>
    </source>
</evidence>
<dbReference type="CDD" id="cd07011">
    <property type="entry name" value="cupin_PMI_type_I_N"/>
    <property type="match status" value="1"/>
</dbReference>
<comment type="catalytic activity">
    <reaction evidence="1">
        <text>D-mannose 6-phosphate = D-fructose 6-phosphate</text>
        <dbReference type="Rhea" id="RHEA:12356"/>
        <dbReference type="ChEBI" id="CHEBI:58735"/>
        <dbReference type="ChEBI" id="CHEBI:61527"/>
        <dbReference type="EC" id="5.3.1.8"/>
    </reaction>
</comment>
<feature type="domain" description="Phosphomannose isomerase type I helical insertion" evidence="11">
    <location>
        <begin position="168"/>
        <end position="234"/>
    </location>
</feature>
<feature type="binding site" evidence="9">
    <location>
        <position position="123"/>
    </location>
    <ligand>
        <name>Zn(2+)</name>
        <dbReference type="ChEBI" id="CHEBI:29105"/>
    </ligand>
</feature>
<feature type="binding site" evidence="9">
    <location>
        <position position="121"/>
    </location>
    <ligand>
        <name>Zn(2+)</name>
        <dbReference type="ChEBI" id="CHEBI:29105"/>
    </ligand>
</feature>
<dbReference type="PANTHER" id="PTHR10309">
    <property type="entry name" value="MANNOSE-6-PHOSPHATE ISOMERASE"/>
    <property type="match status" value="1"/>
</dbReference>
<accession>A0AA35ZBC7</accession>
<evidence type="ECO:0000256" key="8">
    <source>
        <dbReference type="PIRSR" id="PIRSR001480-1"/>
    </source>
</evidence>
<dbReference type="GO" id="GO:0004476">
    <property type="term" value="F:mannose-6-phosphate isomerase activity"/>
    <property type="evidence" value="ECO:0007669"/>
    <property type="project" value="UniProtKB-EC"/>
</dbReference>